<dbReference type="SUPFAM" id="SSF101821">
    <property type="entry name" value="Aminopeptidase/glucanase lid domain"/>
    <property type="match status" value="1"/>
</dbReference>
<gene>
    <name evidence="15" type="ORF">MCOR_8635</name>
</gene>
<reference evidence="15 16" key="1">
    <citation type="submission" date="2020-06" db="EMBL/GenBank/DDBJ databases">
        <authorList>
            <person name="Li R."/>
            <person name="Bekaert M."/>
        </authorList>
    </citation>
    <scope>NUCLEOTIDE SEQUENCE [LARGE SCALE GENOMIC DNA]</scope>
    <source>
        <strain evidence="16">wild</strain>
    </source>
</reference>
<dbReference type="InterPro" id="IPR023358">
    <property type="entry name" value="Peptidase_M18_dom2"/>
</dbReference>
<dbReference type="PRINTS" id="PR00932">
    <property type="entry name" value="AMINO1PTASE"/>
</dbReference>
<feature type="compositionally biased region" description="Basic and acidic residues" evidence="14">
    <location>
        <begin position="212"/>
        <end position="227"/>
    </location>
</feature>
<dbReference type="InterPro" id="IPR001948">
    <property type="entry name" value="Peptidase_M18"/>
</dbReference>
<dbReference type="GO" id="GO:0004177">
    <property type="term" value="F:aminopeptidase activity"/>
    <property type="evidence" value="ECO:0007669"/>
    <property type="project" value="UniProtKB-KW"/>
</dbReference>
<dbReference type="FunFam" id="2.30.250.10:FF:000001">
    <property type="entry name" value="Aspartyl aminopeptidase 1"/>
    <property type="match status" value="1"/>
</dbReference>
<dbReference type="EMBL" id="CACVKT020001604">
    <property type="protein sequence ID" value="CAC5369440.1"/>
    <property type="molecule type" value="Genomic_DNA"/>
</dbReference>
<dbReference type="EC" id="3.4.11.21" evidence="5"/>
<evidence type="ECO:0000256" key="9">
    <source>
        <dbReference type="ARBA" id="ARBA00022723"/>
    </source>
</evidence>
<keyword evidence="8 13" id="KW-0645">Protease</keyword>
<dbReference type="PANTHER" id="PTHR28570:SF3">
    <property type="entry name" value="ASPARTYL AMINOPEPTIDASE"/>
    <property type="match status" value="1"/>
</dbReference>
<accession>A0A6J8AJS9</accession>
<protein>
    <recommendedName>
        <fullName evidence="6">Aspartyl aminopeptidase</fullName>
        <ecNumber evidence="5">3.4.11.21</ecNumber>
    </recommendedName>
</protein>
<dbReference type="GO" id="GO:0008270">
    <property type="term" value="F:zinc ion binding"/>
    <property type="evidence" value="ECO:0007669"/>
    <property type="project" value="InterPro"/>
</dbReference>
<evidence type="ECO:0000256" key="4">
    <source>
        <dbReference type="ARBA" id="ARBA00011395"/>
    </source>
</evidence>
<dbReference type="Proteomes" id="UP000507470">
    <property type="component" value="Unassembled WGS sequence"/>
</dbReference>
<dbReference type="GO" id="GO:0005737">
    <property type="term" value="C:cytoplasm"/>
    <property type="evidence" value="ECO:0007669"/>
    <property type="project" value="UniProtKB-ARBA"/>
</dbReference>
<dbReference type="Gene3D" id="3.40.630.10">
    <property type="entry name" value="Zn peptidases"/>
    <property type="match status" value="1"/>
</dbReference>
<dbReference type="Pfam" id="PF02127">
    <property type="entry name" value="Peptidase_M18"/>
    <property type="match status" value="1"/>
</dbReference>
<evidence type="ECO:0000313" key="15">
    <source>
        <dbReference type="EMBL" id="CAC5369440.1"/>
    </source>
</evidence>
<keyword evidence="12 13" id="KW-0482">Metalloprotease</keyword>
<evidence type="ECO:0000256" key="13">
    <source>
        <dbReference type="RuleBase" id="RU004386"/>
    </source>
</evidence>
<dbReference type="OrthoDB" id="9880441at2759"/>
<dbReference type="GO" id="GO:0008237">
    <property type="term" value="F:metallopeptidase activity"/>
    <property type="evidence" value="ECO:0007669"/>
    <property type="project" value="UniProtKB-KW"/>
</dbReference>
<keyword evidence="11 13" id="KW-0862">Zinc</keyword>
<comment type="subunit">
    <text evidence="4">Tetrahedron-shaped homododecamer built from six homodimers.</text>
</comment>
<keyword evidence="10 13" id="KW-0378">Hydrolase</keyword>
<evidence type="ECO:0000256" key="11">
    <source>
        <dbReference type="ARBA" id="ARBA00022833"/>
    </source>
</evidence>
<name>A0A6J8AJS9_MYTCO</name>
<dbReference type="GO" id="GO:0006508">
    <property type="term" value="P:proteolysis"/>
    <property type="evidence" value="ECO:0007669"/>
    <property type="project" value="UniProtKB-KW"/>
</dbReference>
<evidence type="ECO:0000256" key="14">
    <source>
        <dbReference type="SAM" id="MobiDB-lite"/>
    </source>
</evidence>
<evidence type="ECO:0000256" key="5">
    <source>
        <dbReference type="ARBA" id="ARBA00011965"/>
    </source>
</evidence>
<dbReference type="Gene3D" id="2.30.250.10">
    <property type="entry name" value="Aminopeptidase i, Domain 2"/>
    <property type="match status" value="1"/>
</dbReference>
<evidence type="ECO:0000256" key="1">
    <source>
        <dbReference type="ARBA" id="ARBA00001335"/>
    </source>
</evidence>
<keyword evidence="16" id="KW-1185">Reference proteome</keyword>
<sequence length="483" mass="52985">MNNKTIDGQRKQKVASETMAATDKVLGAAKQFISFVNKCPSPFHAVDEVKKLLVAAGYKELRETDPWAIQPLDKYFLTRNQSTIIAFAVGGNFKPGNGFSIVGAHTDSPCLKVKPKSKTNKSGYAMVGVECYGGGIWHTWFDRDLTVGGRVLVKNNGSIEHHLVHIQKPILRVPHIAIHLMRDHNEKFGPNKESQVCPVLATSVQLELQGNKQEDDKKPEGQEKQCDKHQPALVKLICDELNISPDQMMDFELCVADTQPAAIGGALDEFIFAPRLDNLLNAYTAVEALIETDGSLKSDPNIRLICLFDNEEVGSQSAQGAASTLQELVLRRLSSGGSQTAFEEAIPKSYMISADQAHAVHPNYSDKHETNHQAGLHKGIVLKFNSNQRYATTAITTTILREIALKSGCPLQDFVVRNDSPCGSTIGPIMSAKLGIPTIDIGAPQLSMHSIREMCCTSSVSQAICLYKGFFEKYPEVFSSLKF</sequence>
<dbReference type="NCBIfam" id="NF002759">
    <property type="entry name" value="PRK02813.1"/>
    <property type="match status" value="1"/>
</dbReference>
<keyword evidence="9 13" id="KW-0479">Metal-binding</keyword>
<organism evidence="15 16">
    <name type="scientific">Mytilus coruscus</name>
    <name type="common">Sea mussel</name>
    <dbReference type="NCBI Taxonomy" id="42192"/>
    <lineage>
        <taxon>Eukaryota</taxon>
        <taxon>Metazoa</taxon>
        <taxon>Spiralia</taxon>
        <taxon>Lophotrochozoa</taxon>
        <taxon>Mollusca</taxon>
        <taxon>Bivalvia</taxon>
        <taxon>Autobranchia</taxon>
        <taxon>Pteriomorphia</taxon>
        <taxon>Mytilida</taxon>
        <taxon>Mytiloidea</taxon>
        <taxon>Mytilidae</taxon>
        <taxon>Mytilinae</taxon>
        <taxon>Mytilus</taxon>
    </lineage>
</organism>
<evidence type="ECO:0000256" key="3">
    <source>
        <dbReference type="ARBA" id="ARBA00008290"/>
    </source>
</evidence>
<comment type="catalytic activity">
    <reaction evidence="1">
        <text>Release of an N-terminal aspartate or glutamate from a peptide, with a preference for aspartate.</text>
        <dbReference type="EC" id="3.4.11.21"/>
    </reaction>
</comment>
<evidence type="ECO:0000256" key="8">
    <source>
        <dbReference type="ARBA" id="ARBA00022670"/>
    </source>
</evidence>
<evidence type="ECO:0000256" key="7">
    <source>
        <dbReference type="ARBA" id="ARBA00022438"/>
    </source>
</evidence>
<comment type="cofactor">
    <cofactor evidence="2">
        <name>Zn(2+)</name>
        <dbReference type="ChEBI" id="CHEBI:29105"/>
    </cofactor>
</comment>
<comment type="similarity">
    <text evidence="3 13">Belongs to the peptidase M18 family.</text>
</comment>
<feature type="region of interest" description="Disordered" evidence="14">
    <location>
        <begin position="208"/>
        <end position="227"/>
    </location>
</feature>
<dbReference type="PANTHER" id="PTHR28570">
    <property type="entry name" value="ASPARTYL AMINOPEPTIDASE"/>
    <property type="match status" value="1"/>
</dbReference>
<evidence type="ECO:0000256" key="10">
    <source>
        <dbReference type="ARBA" id="ARBA00022801"/>
    </source>
</evidence>
<proteinExistence type="inferred from homology"/>
<keyword evidence="7 13" id="KW-0031">Aminopeptidase</keyword>
<dbReference type="SUPFAM" id="SSF53187">
    <property type="entry name" value="Zn-dependent exopeptidases"/>
    <property type="match status" value="1"/>
</dbReference>
<dbReference type="CDD" id="cd05658">
    <property type="entry name" value="M18_DAP"/>
    <property type="match status" value="1"/>
</dbReference>
<evidence type="ECO:0000256" key="2">
    <source>
        <dbReference type="ARBA" id="ARBA00001947"/>
    </source>
</evidence>
<evidence type="ECO:0000313" key="16">
    <source>
        <dbReference type="Proteomes" id="UP000507470"/>
    </source>
</evidence>
<evidence type="ECO:0000256" key="6">
    <source>
        <dbReference type="ARBA" id="ARBA00015118"/>
    </source>
</evidence>
<dbReference type="AlphaFoldDB" id="A0A6J8AJS9"/>
<evidence type="ECO:0000256" key="12">
    <source>
        <dbReference type="ARBA" id="ARBA00023049"/>
    </source>
</evidence>